<organism evidence="2 3">
    <name type="scientific">Paenarthrobacter aurescens (strain TC1)</name>
    <dbReference type="NCBI Taxonomy" id="290340"/>
    <lineage>
        <taxon>Bacteria</taxon>
        <taxon>Bacillati</taxon>
        <taxon>Actinomycetota</taxon>
        <taxon>Actinomycetes</taxon>
        <taxon>Micrococcales</taxon>
        <taxon>Micrococcaceae</taxon>
        <taxon>Paenarthrobacter</taxon>
    </lineage>
</organism>
<evidence type="ECO:0000256" key="1">
    <source>
        <dbReference type="SAM" id="Phobius"/>
    </source>
</evidence>
<accession>A1R3K4</accession>
<dbReference type="AlphaFoldDB" id="A1R3K4"/>
<evidence type="ECO:0000313" key="2">
    <source>
        <dbReference type="EMBL" id="ABM06771.1"/>
    </source>
</evidence>
<dbReference type="KEGG" id="aau:AAur_1027"/>
<gene>
    <name evidence="2" type="ordered locus">AAur_1027</name>
</gene>
<protein>
    <submittedName>
        <fullName evidence="2">Uncharacterized protein</fullName>
    </submittedName>
</protein>
<keyword evidence="3" id="KW-1185">Reference proteome</keyword>
<dbReference type="HOGENOM" id="CLU_917160_0_0_11"/>
<proteinExistence type="predicted"/>
<name>A1R3K4_PAEAT</name>
<sequence length="298" mass="32509">MEETLSAPGKGRSRRTVILVAAVVVAMVAAGLGTWFALSRSAEPARADVIRLDKHRVIVDNSMNLYDPLVQQFSGRYSNAISEKAGQPEEEEVLNQDRERIVRESQVNRDRLEHMGASPALQDQEVAESYKRFKDQYGAVIAYNDQLVVNTTNIYRSVGGPCAALHSSLNVASETYAQEYVKSADECLAALGTAKDGADAETTTLLSDVEAVIRGQRDKQQEVLDSKDTFERLSKSTIAGLALLEINDAFAKAQTTYEAATKDKYSKIIESANSSNSEFEGALKKSLEQFDAASGEGK</sequence>
<keyword evidence="1" id="KW-0812">Transmembrane</keyword>
<dbReference type="EMBL" id="CP000474">
    <property type="protein sequence ID" value="ABM06771.1"/>
    <property type="molecule type" value="Genomic_DNA"/>
</dbReference>
<keyword evidence="1" id="KW-1133">Transmembrane helix</keyword>
<keyword evidence="1" id="KW-0472">Membrane</keyword>
<evidence type="ECO:0000313" key="3">
    <source>
        <dbReference type="Proteomes" id="UP000000637"/>
    </source>
</evidence>
<reference evidence="2 3" key="1">
    <citation type="journal article" date="2006" name="PLoS Genet.">
        <title>Secrets of soil survival revealed by the genome sequence of Arthrobacter aurescens TC1.</title>
        <authorList>
            <person name="Mongodin E.F."/>
            <person name="Shapir N."/>
            <person name="Daugherty S.C."/>
            <person name="DeBoy R.T."/>
            <person name="Emerson J.B."/>
            <person name="Shvartzbeyn A."/>
            <person name="Radune D."/>
            <person name="Vamathevan J."/>
            <person name="Riggs F."/>
            <person name="Grinberg V."/>
            <person name="Khouri H."/>
            <person name="Wackett L.P."/>
            <person name="Nelson K.E."/>
            <person name="Sadowsky M.J."/>
        </authorList>
    </citation>
    <scope>NUCLEOTIDE SEQUENCE [LARGE SCALE GENOMIC DNA]</scope>
    <source>
        <strain evidence="2 3">TC1</strain>
    </source>
</reference>
<dbReference type="STRING" id="290340.AAur_1027"/>
<dbReference type="Proteomes" id="UP000000637">
    <property type="component" value="Chromosome"/>
</dbReference>
<feature type="transmembrane region" description="Helical" evidence="1">
    <location>
        <begin position="16"/>
        <end position="38"/>
    </location>
</feature>
<dbReference type="RefSeq" id="WP_011773763.1">
    <property type="nucleotide sequence ID" value="NC_008711.1"/>
</dbReference>